<proteinExistence type="predicted"/>
<dbReference type="SUPFAM" id="SSF51735">
    <property type="entry name" value="NAD(P)-binding Rossmann-fold domains"/>
    <property type="match status" value="1"/>
</dbReference>
<organism evidence="1 2">
    <name type="scientific">Williamsia serinedens</name>
    <dbReference type="NCBI Taxonomy" id="391736"/>
    <lineage>
        <taxon>Bacteria</taxon>
        <taxon>Bacillati</taxon>
        <taxon>Actinomycetota</taxon>
        <taxon>Actinomycetes</taxon>
        <taxon>Mycobacteriales</taxon>
        <taxon>Nocardiaceae</taxon>
        <taxon>Williamsia</taxon>
    </lineage>
</organism>
<comment type="caution">
    <text evidence="1">The sequence shown here is derived from an EMBL/GenBank/DDBJ whole genome shotgun (WGS) entry which is preliminary data.</text>
</comment>
<dbReference type="InterPro" id="IPR036291">
    <property type="entry name" value="NAD(P)-bd_dom_sf"/>
</dbReference>
<keyword evidence="2" id="KW-1185">Reference proteome</keyword>
<name>A0ABT1H2E4_9NOCA</name>
<gene>
    <name evidence="1" type="ORF">LX12_001945</name>
</gene>
<dbReference type="Gene3D" id="3.40.50.720">
    <property type="entry name" value="NAD(P)-binding Rossmann-like Domain"/>
    <property type="match status" value="1"/>
</dbReference>
<dbReference type="Proteomes" id="UP001205740">
    <property type="component" value="Unassembled WGS sequence"/>
</dbReference>
<protein>
    <submittedName>
        <fullName evidence="1">Amino acid dehydrogenase</fullName>
    </submittedName>
</protein>
<accession>A0ABT1H2E4</accession>
<sequence length="476" mass="51266">MTTAMDEQCRNVQLCLQSGSDLWDGVPDYSAFSREQSLRRVDELAAAILAETDANPPLVRLAHEASIRFYHNTFDAYESSSPADLERVFLVTRRASSFDADEYASESRYHVPLAIPGFSVSPWIRMRAQIGLPPLLVDTYTASNDRIRRGAVMIAPLYADMMMHLSPSAAQTVADQNLSSSIAFAHRLGARVIGLGALLPQITRFGATLKDFANSENRVTTTGHGGTVFLVCETVNRLTKDFGYPENEIGVLGAGGSIGGATCEYLLSTNPKVRLNVFDVRADRTARLRARLGSRVCVRESVRSVLERCAVTISAITGYVDLDVIEADDDMPIDLANKVIVDDSQPGSFHRHQVEARNGVLVWVVGSDGSRDSFLTRDGSMTQGVPYNYGDGAGLFGPASEFGCGLEAGVIAASGADDAAIRGPVTTADVVRVGALFEQYGVEVAAFQSYGQPVSIGSPAQETLFRQPDQPTANPV</sequence>
<evidence type="ECO:0000313" key="1">
    <source>
        <dbReference type="EMBL" id="MCP2160758.1"/>
    </source>
</evidence>
<dbReference type="EMBL" id="JAMTCG010000003">
    <property type="protein sequence ID" value="MCP2160758.1"/>
    <property type="molecule type" value="Genomic_DNA"/>
</dbReference>
<reference evidence="1 2" key="1">
    <citation type="submission" date="2022-06" db="EMBL/GenBank/DDBJ databases">
        <title>Genomic Encyclopedia of Archaeal and Bacterial Type Strains, Phase II (KMG-II): from individual species to whole genera.</title>
        <authorList>
            <person name="Goeker M."/>
        </authorList>
    </citation>
    <scope>NUCLEOTIDE SEQUENCE [LARGE SCALE GENOMIC DNA]</scope>
    <source>
        <strain evidence="1 2">DSM 45037</strain>
    </source>
</reference>
<evidence type="ECO:0000313" key="2">
    <source>
        <dbReference type="Proteomes" id="UP001205740"/>
    </source>
</evidence>
<dbReference type="RefSeq" id="WP_253654323.1">
    <property type="nucleotide sequence ID" value="NZ_BAAAOE010000003.1"/>
</dbReference>